<evidence type="ECO:0000313" key="16">
    <source>
        <dbReference type="Proteomes" id="UP001605036"/>
    </source>
</evidence>
<feature type="domain" description="RecF/RecN/SMC N-terminal" evidence="14">
    <location>
        <begin position="45"/>
        <end position="1054"/>
    </location>
</feature>
<evidence type="ECO:0000256" key="1">
    <source>
        <dbReference type="ARBA" id="ARBA00004123"/>
    </source>
</evidence>
<evidence type="ECO:0000256" key="3">
    <source>
        <dbReference type="ARBA" id="ARBA00006793"/>
    </source>
</evidence>
<evidence type="ECO:0000256" key="5">
    <source>
        <dbReference type="ARBA" id="ARBA00022741"/>
    </source>
</evidence>
<dbReference type="GO" id="GO:0005524">
    <property type="term" value="F:ATP binding"/>
    <property type="evidence" value="ECO:0007669"/>
    <property type="project" value="UniProtKB-KW"/>
</dbReference>
<sequence length="1144" mass="130443">MVMGSAVEEPGGHYSPLPDSPGDDCGPEYFDIEKRGWTGKRAGTIRRIHLENFMCHSNLTIEFIDRVNFITGQNGSGKSAILTAILVAFGIKAKGTQRANSIKDFVKNGCRSGAVVIELSNEGIDAYRPNAFGDTIIIERRITDSTSHFTVSNGQGKKIGTKKSDVLDIVEHFNIDVENPCILMTQDKSREFLHAGSEKDKFMFYFKATLQQAVSEKLGQAGDAQATLACIIEESLEALRPLRDQLRQIEEQINHREEVEQVHELIGEYEKKLAWLWVRAAERELLQKEADLEKTKKRIPICQAKIDEAQADVERLRETYSATAAANQQKAQDRDGLMREQASLKRELQTVSDKKSTAQENVLKCRRDIEHHLKQLNTLQQNVKEIQLLALQDTQAEEDMRRKEIEVVEQEMAIAMQDVERFNEEESRLNAEADRLREMIQACEKECKEKVSQIREVERYIRDLSSRQGNTVTAFGGHNVLNLLRLIEENHNRFTRPPLGPLGVYVTLIEEKWSLAVEVALKNLLDAFIVTNQKDMLLLRRLANQANCRNLNICIYDFERRLIRPTENQLPRPDLITIMNTLQSENATVMNVFIDQGSVERLVLAEDYDSGKTVAFSRSTQNVKEVITRDGTRLYSRGGAETTLPKERWMRGGRLGARVNDEIQQSEEQERELREIITTFENRKRALHDDCNRLIRGSNESKRQRISSHRKAQALQFKLQDMKSKAALEKTGETNVDELEYDIAKKLEEIEKLRQLEAELESQLEEAKQQVVDAKERFESLSNSARGNFEACQQAEEELSSLKDQQAKALADVADYEKVMKIKVRDVITSIEQDIVDLQKKVKESVVKASQICPREEVDLADVETQKPEQLSSKILRLRESVRREDRDVDTLDQLRKKRNKVRKRLETKQGVFVGLKRKLDTLAEGLASRKKKFHRNINLQKRELVWKFGRNLQLKGFSGKVNVDYQKQSLTLHVTMPQDESHTSVQDTRALSGGERSYSTLSFALAVHGMIEAPFRAMDEFDIFMDPVSRKISLDVLVKFAKEEGSQWILITPHDISTVESSPELNLFCAARRKLLAWINYKRDTRDAGFYYTGCKSGVLGSQGCQGPAGLLDLSSPVSSRIDHGMRTECIKRPFSVRNSTGV</sequence>
<dbReference type="PANTHER" id="PTHR19306">
    <property type="entry name" value="STRUCTURAL MAINTENANCE OF CHROMOSOMES 5,6 SMC5, SMC6"/>
    <property type="match status" value="1"/>
</dbReference>
<dbReference type="Gene3D" id="3.40.50.300">
    <property type="entry name" value="P-loop containing nucleotide triphosphate hydrolases"/>
    <property type="match status" value="2"/>
</dbReference>
<dbReference type="InterPro" id="IPR003395">
    <property type="entry name" value="RecF/RecN/SMC_N"/>
</dbReference>
<reference evidence="15 16" key="1">
    <citation type="submission" date="2024-09" db="EMBL/GenBank/DDBJ databases">
        <title>Chromosome-scale assembly of Riccia fluitans.</title>
        <authorList>
            <person name="Paukszto L."/>
            <person name="Sawicki J."/>
            <person name="Karawczyk K."/>
            <person name="Piernik-Szablinska J."/>
            <person name="Szczecinska M."/>
            <person name="Mazdziarz M."/>
        </authorList>
    </citation>
    <scope>NUCLEOTIDE SEQUENCE [LARGE SCALE GENOMIC DNA]</scope>
    <source>
        <strain evidence="15">Rf_01</strain>
        <tissue evidence="15">Aerial parts of the thallus</tissue>
    </source>
</reference>
<keyword evidence="10" id="KW-0234">DNA repair</keyword>
<dbReference type="GO" id="GO:0005694">
    <property type="term" value="C:chromosome"/>
    <property type="evidence" value="ECO:0007669"/>
    <property type="project" value="UniProtKB-SubCell"/>
</dbReference>
<keyword evidence="6" id="KW-0227">DNA damage</keyword>
<name>A0ABD1XXG3_9MARC</name>
<evidence type="ECO:0000256" key="4">
    <source>
        <dbReference type="ARBA" id="ARBA00022454"/>
    </source>
</evidence>
<keyword evidence="8 12" id="KW-0175">Coiled coil</keyword>
<dbReference type="EMBL" id="JBHFFA010000007">
    <property type="protein sequence ID" value="KAL2613323.1"/>
    <property type="molecule type" value="Genomic_DNA"/>
</dbReference>
<dbReference type="SUPFAM" id="SSF52540">
    <property type="entry name" value="P-loop containing nucleoside triphosphate hydrolases"/>
    <property type="match status" value="2"/>
</dbReference>
<dbReference type="SUPFAM" id="SSF75553">
    <property type="entry name" value="Smc hinge domain"/>
    <property type="match status" value="1"/>
</dbReference>
<keyword evidence="4" id="KW-0158">Chromosome</keyword>
<comment type="similarity">
    <text evidence="3">Belongs to the SMC family. SMC6 subfamily.</text>
</comment>
<evidence type="ECO:0000256" key="11">
    <source>
        <dbReference type="ARBA" id="ARBA00023242"/>
    </source>
</evidence>
<dbReference type="Proteomes" id="UP001605036">
    <property type="component" value="Unassembled WGS sequence"/>
</dbReference>
<keyword evidence="9" id="KW-0233">DNA recombination</keyword>
<protein>
    <recommendedName>
        <fullName evidence="14">RecF/RecN/SMC N-terminal domain-containing protein</fullName>
    </recommendedName>
</protein>
<evidence type="ECO:0000313" key="15">
    <source>
        <dbReference type="EMBL" id="KAL2613323.1"/>
    </source>
</evidence>
<keyword evidence="16" id="KW-1185">Reference proteome</keyword>
<evidence type="ECO:0000256" key="2">
    <source>
        <dbReference type="ARBA" id="ARBA00004286"/>
    </source>
</evidence>
<evidence type="ECO:0000256" key="10">
    <source>
        <dbReference type="ARBA" id="ARBA00023204"/>
    </source>
</evidence>
<dbReference type="InterPro" id="IPR027417">
    <property type="entry name" value="P-loop_NTPase"/>
</dbReference>
<comment type="subcellular location">
    <subcellularLocation>
        <location evidence="2">Chromosome</location>
    </subcellularLocation>
    <subcellularLocation>
        <location evidence="1">Nucleus</location>
    </subcellularLocation>
</comment>
<feature type="coiled-coil region" evidence="12">
    <location>
        <begin position="232"/>
        <end position="453"/>
    </location>
</feature>
<evidence type="ECO:0000259" key="14">
    <source>
        <dbReference type="Pfam" id="PF02463"/>
    </source>
</evidence>
<feature type="region of interest" description="Disordered" evidence="13">
    <location>
        <begin position="1"/>
        <end position="25"/>
    </location>
</feature>
<feature type="coiled-coil region" evidence="12">
    <location>
        <begin position="736"/>
        <end position="812"/>
    </location>
</feature>
<proteinExistence type="inferred from homology"/>
<evidence type="ECO:0000256" key="6">
    <source>
        <dbReference type="ARBA" id="ARBA00022763"/>
    </source>
</evidence>
<evidence type="ECO:0000256" key="13">
    <source>
        <dbReference type="SAM" id="MobiDB-lite"/>
    </source>
</evidence>
<dbReference type="GO" id="GO:0006281">
    <property type="term" value="P:DNA repair"/>
    <property type="evidence" value="ECO:0007669"/>
    <property type="project" value="UniProtKB-KW"/>
</dbReference>
<dbReference type="GO" id="GO:0051276">
    <property type="term" value="P:chromosome organization"/>
    <property type="evidence" value="ECO:0007669"/>
    <property type="project" value="UniProtKB-ARBA"/>
</dbReference>
<keyword evidence="7" id="KW-0067">ATP-binding</keyword>
<gene>
    <name evidence="15" type="ORF">R1flu_025015</name>
</gene>
<dbReference type="AlphaFoldDB" id="A0ABD1XXG3"/>
<keyword evidence="11" id="KW-0539">Nucleus</keyword>
<evidence type="ECO:0000256" key="12">
    <source>
        <dbReference type="SAM" id="Coils"/>
    </source>
</evidence>
<accession>A0ABD1XXG3</accession>
<evidence type="ECO:0000256" key="8">
    <source>
        <dbReference type="ARBA" id="ARBA00023054"/>
    </source>
</evidence>
<keyword evidence="5" id="KW-0547">Nucleotide-binding</keyword>
<organism evidence="15 16">
    <name type="scientific">Riccia fluitans</name>
    <dbReference type="NCBI Taxonomy" id="41844"/>
    <lineage>
        <taxon>Eukaryota</taxon>
        <taxon>Viridiplantae</taxon>
        <taxon>Streptophyta</taxon>
        <taxon>Embryophyta</taxon>
        <taxon>Marchantiophyta</taxon>
        <taxon>Marchantiopsida</taxon>
        <taxon>Marchantiidae</taxon>
        <taxon>Marchantiales</taxon>
        <taxon>Ricciaceae</taxon>
        <taxon>Riccia</taxon>
    </lineage>
</organism>
<evidence type="ECO:0000256" key="7">
    <source>
        <dbReference type="ARBA" id="ARBA00022840"/>
    </source>
</evidence>
<dbReference type="Pfam" id="PF02463">
    <property type="entry name" value="SMC_N"/>
    <property type="match status" value="1"/>
</dbReference>
<dbReference type="InterPro" id="IPR036277">
    <property type="entry name" value="SMC_hinge_sf"/>
</dbReference>
<evidence type="ECO:0000256" key="9">
    <source>
        <dbReference type="ARBA" id="ARBA00023172"/>
    </source>
</evidence>
<dbReference type="GO" id="GO:0006310">
    <property type="term" value="P:DNA recombination"/>
    <property type="evidence" value="ECO:0007669"/>
    <property type="project" value="UniProtKB-KW"/>
</dbReference>
<comment type="caution">
    <text evidence="15">The sequence shown here is derived from an EMBL/GenBank/DDBJ whole genome shotgun (WGS) entry which is preliminary data.</text>
</comment>
<dbReference type="GO" id="GO:0005634">
    <property type="term" value="C:nucleus"/>
    <property type="evidence" value="ECO:0007669"/>
    <property type="project" value="UniProtKB-SubCell"/>
</dbReference>
<dbReference type="PANTHER" id="PTHR19306:SF6">
    <property type="entry name" value="STRUCTURAL MAINTENANCE OF CHROMOSOMES PROTEIN 6"/>
    <property type="match status" value="1"/>
</dbReference>